<evidence type="ECO:0000256" key="1">
    <source>
        <dbReference type="SAM" id="SignalP"/>
    </source>
</evidence>
<sequence>MKMTSTVAHGTMLILVLGSAAPVAAQARADSPAAKLIDRLLTGGPRWASVGTFDVAGVKLGMTPEETRAALKAGGFTPQATDPTQDSWASVVSRRIAERIPGKVDETRVPMFTRASGQQGETVEVWYTATPEGARATSVEYTMPTNRMERAAFVASVSAKYGRPTAEDPVHGLYCTKGEASCVTYGNRNLPHLLTESSYSLHSIKLMEGMRYGDELKARTAAAVEAAAPRNAKASF</sequence>
<evidence type="ECO:0000313" key="2">
    <source>
        <dbReference type="EMBL" id="MBB3877798.1"/>
    </source>
</evidence>
<dbReference type="AlphaFoldDB" id="A0A7W6F1H0"/>
<accession>A0A7W6F1H0</accession>
<reference evidence="2 3" key="1">
    <citation type="submission" date="2020-08" db="EMBL/GenBank/DDBJ databases">
        <title>Genomic Encyclopedia of Type Strains, Phase IV (KMG-IV): sequencing the most valuable type-strain genomes for metagenomic binning, comparative biology and taxonomic classification.</title>
        <authorList>
            <person name="Goeker M."/>
        </authorList>
    </citation>
    <scope>NUCLEOTIDE SEQUENCE [LARGE SCALE GENOMIC DNA]</scope>
    <source>
        <strain evidence="2 3">DSM 19512</strain>
    </source>
</reference>
<organism evidence="2 3">
    <name type="scientific">Sphingomonas pseudosanguinis</name>
    <dbReference type="NCBI Taxonomy" id="413712"/>
    <lineage>
        <taxon>Bacteria</taxon>
        <taxon>Pseudomonadati</taxon>
        <taxon>Pseudomonadota</taxon>
        <taxon>Alphaproteobacteria</taxon>
        <taxon>Sphingomonadales</taxon>
        <taxon>Sphingomonadaceae</taxon>
        <taxon>Sphingomonas</taxon>
    </lineage>
</organism>
<dbReference type="Proteomes" id="UP000538670">
    <property type="component" value="Unassembled WGS sequence"/>
</dbReference>
<gene>
    <name evidence="2" type="ORF">GGR48_000201</name>
</gene>
<protein>
    <submittedName>
        <fullName evidence="2">Uncharacterized protein</fullName>
    </submittedName>
</protein>
<name>A0A7W6F1H0_9SPHN</name>
<feature type="chain" id="PRO_5030808595" evidence="1">
    <location>
        <begin position="26"/>
        <end position="236"/>
    </location>
</feature>
<dbReference type="RefSeq" id="WP_183949961.1">
    <property type="nucleotide sequence ID" value="NZ_JACIDH010000001.1"/>
</dbReference>
<proteinExistence type="predicted"/>
<evidence type="ECO:0000313" key="3">
    <source>
        <dbReference type="Proteomes" id="UP000538670"/>
    </source>
</evidence>
<dbReference type="EMBL" id="JACIDH010000001">
    <property type="protein sequence ID" value="MBB3877798.1"/>
    <property type="molecule type" value="Genomic_DNA"/>
</dbReference>
<comment type="caution">
    <text evidence="2">The sequence shown here is derived from an EMBL/GenBank/DDBJ whole genome shotgun (WGS) entry which is preliminary data.</text>
</comment>
<keyword evidence="1" id="KW-0732">Signal</keyword>
<feature type="signal peptide" evidence="1">
    <location>
        <begin position="1"/>
        <end position="25"/>
    </location>
</feature>
<keyword evidence="3" id="KW-1185">Reference proteome</keyword>